<evidence type="ECO:0000313" key="4">
    <source>
        <dbReference type="EMBL" id="MCY1721798.1"/>
    </source>
</evidence>
<dbReference type="InterPro" id="IPR024278">
    <property type="entry name" value="DUF3823_N"/>
</dbReference>
<dbReference type="EMBL" id="JAPOHD010000029">
    <property type="protein sequence ID" value="MCY1721798.1"/>
    <property type="molecule type" value="Genomic_DNA"/>
</dbReference>
<dbReference type="AlphaFoldDB" id="A0A9X3J6T8"/>
<organism evidence="4 5">
    <name type="scientific">Draconibacterium aestuarii</name>
    <dbReference type="NCBI Taxonomy" id="2998507"/>
    <lineage>
        <taxon>Bacteria</taxon>
        <taxon>Pseudomonadati</taxon>
        <taxon>Bacteroidota</taxon>
        <taxon>Bacteroidia</taxon>
        <taxon>Marinilabiliales</taxon>
        <taxon>Prolixibacteraceae</taxon>
        <taxon>Draconibacterium</taxon>
    </lineage>
</organism>
<dbReference type="Pfam" id="PF18003">
    <property type="entry name" value="DUF3823_C"/>
    <property type="match status" value="1"/>
</dbReference>
<accession>A0A9X3J6T8</accession>
<dbReference type="InterPro" id="IPR041186">
    <property type="entry name" value="DUF3823_C"/>
</dbReference>
<feature type="chain" id="PRO_5040974454" evidence="1">
    <location>
        <begin position="23"/>
        <end position="236"/>
    </location>
</feature>
<keyword evidence="5" id="KW-1185">Reference proteome</keyword>
<evidence type="ECO:0000256" key="1">
    <source>
        <dbReference type="SAM" id="SignalP"/>
    </source>
</evidence>
<dbReference type="Pfam" id="PF12866">
    <property type="entry name" value="DUF3823"/>
    <property type="match status" value="1"/>
</dbReference>
<reference evidence="4" key="1">
    <citation type="submission" date="2022-11" db="EMBL/GenBank/DDBJ databases">
        <title>Marilongibacter aestuarii gen. nov., sp. nov., isolated from tidal flat sediment.</title>
        <authorList>
            <person name="Jiayan W."/>
        </authorList>
    </citation>
    <scope>NUCLEOTIDE SEQUENCE</scope>
    <source>
        <strain evidence="4">Z1-6</strain>
    </source>
</reference>
<dbReference type="Gene3D" id="2.60.40.1120">
    <property type="entry name" value="Carboxypeptidase-like, regulatory domain"/>
    <property type="match status" value="1"/>
</dbReference>
<evidence type="ECO:0000259" key="2">
    <source>
        <dbReference type="Pfam" id="PF12866"/>
    </source>
</evidence>
<evidence type="ECO:0000313" key="5">
    <source>
        <dbReference type="Proteomes" id="UP001145087"/>
    </source>
</evidence>
<dbReference type="Proteomes" id="UP001145087">
    <property type="component" value="Unassembled WGS sequence"/>
</dbReference>
<name>A0A9X3J6T8_9BACT</name>
<feature type="signal peptide" evidence="1">
    <location>
        <begin position="1"/>
        <end position="22"/>
    </location>
</feature>
<feature type="domain" description="DUF3823" evidence="3">
    <location>
        <begin position="127"/>
        <end position="233"/>
    </location>
</feature>
<sequence length="236" mass="26104">MKTKFKLIILVVAMAGLFASCDYDNYDEPGSFLEGNIVYNGEAINVSSKDVSFQLWEPGWQKSYPINVEVAQDGSYSSLLFDAQYKLVIPSNQGPWRTKINSESGSDTIYVNLNGNKKLDIEVEPYFMIRNSQFSVSGSNVTATFQAEKIITDAGAKNIERVNFYINKTQFVDFRSSSNVASVEIGGGDITNPASISMTLTVPELVPAQNYVYARVGIKIQGVEDMIFSPVQKVDL</sequence>
<proteinExistence type="predicted"/>
<evidence type="ECO:0000259" key="3">
    <source>
        <dbReference type="Pfam" id="PF18003"/>
    </source>
</evidence>
<feature type="domain" description="DUF3823" evidence="2">
    <location>
        <begin position="32"/>
        <end position="123"/>
    </location>
</feature>
<dbReference type="Gene3D" id="2.60.40.2060">
    <property type="match status" value="1"/>
</dbReference>
<gene>
    <name evidence="4" type="ORF">OU798_15700</name>
</gene>
<dbReference type="RefSeq" id="WP_343334127.1">
    <property type="nucleotide sequence ID" value="NZ_JAPOHD010000029.1"/>
</dbReference>
<comment type="caution">
    <text evidence="4">The sequence shown here is derived from an EMBL/GenBank/DDBJ whole genome shotgun (WGS) entry which is preliminary data.</text>
</comment>
<keyword evidence="1" id="KW-0732">Signal</keyword>
<dbReference type="PROSITE" id="PS51257">
    <property type="entry name" value="PROKAR_LIPOPROTEIN"/>
    <property type="match status" value="1"/>
</dbReference>
<protein>
    <submittedName>
        <fullName evidence="4">DUF3823 domain-containing protein</fullName>
    </submittedName>
</protein>